<dbReference type="STRING" id="6573.A0A210PM72"/>
<dbReference type="AlphaFoldDB" id="A0A210PM72"/>
<feature type="region of interest" description="Disordered" evidence="1">
    <location>
        <begin position="72"/>
        <end position="114"/>
    </location>
</feature>
<dbReference type="Gene3D" id="1.10.533.10">
    <property type="entry name" value="Death Domain, Fas"/>
    <property type="match status" value="1"/>
</dbReference>
<sequence length="450" mass="52617">MESDLIKSLEPRLIIDFLYEQEVITLDEHGTLNDDTNIPRNDRRRQLLEYIKTRGEKAFSLFKEAVASKPELSELSNQLKGTQIYRTGSPRKRRKTRGDEPYKRPRKSQASKQYKRMRKETKRLAAMTVVPKPLSSERKHIKYVEKAFDKLADMYNNGQHIQFAVECEKLKADRHDCADTLFTVAYMQILFAQQKLDCTSEENLLALSKSLVPKTKDPMYSQLLLLSPLTRRYILQRRFGKFKDINDEGIMIVESNPLHCTGRGAAWVYYNEGRSNALQLDLITDKNEGESQPEEIIRERTLRSYNRSLQHFNEDKGHDRTYGAAYVKFQLVVLLLRCGCNGLSMGRKISLQKKDAKVADDIMKRYEESNSIFCPILEMYFSIANCDRMFRKSLPQDALRYAERALELAKDNMREYVQSIQNRIDFLRRNTFQFTKPMLTEEDTSTELPY</sequence>
<dbReference type="Pfam" id="PF00619">
    <property type="entry name" value="CARD"/>
    <property type="match status" value="1"/>
</dbReference>
<dbReference type="PROSITE" id="PS50209">
    <property type="entry name" value="CARD"/>
    <property type="match status" value="1"/>
</dbReference>
<feature type="compositionally biased region" description="Basic residues" evidence="1">
    <location>
        <begin position="104"/>
        <end position="114"/>
    </location>
</feature>
<dbReference type="InterPro" id="IPR001315">
    <property type="entry name" value="CARD"/>
</dbReference>
<name>A0A210PM72_MIZYE</name>
<organism evidence="3 4">
    <name type="scientific">Mizuhopecten yessoensis</name>
    <name type="common">Japanese scallop</name>
    <name type="synonym">Patinopecten yessoensis</name>
    <dbReference type="NCBI Taxonomy" id="6573"/>
    <lineage>
        <taxon>Eukaryota</taxon>
        <taxon>Metazoa</taxon>
        <taxon>Spiralia</taxon>
        <taxon>Lophotrochozoa</taxon>
        <taxon>Mollusca</taxon>
        <taxon>Bivalvia</taxon>
        <taxon>Autobranchia</taxon>
        <taxon>Pteriomorphia</taxon>
        <taxon>Pectinida</taxon>
        <taxon>Pectinoidea</taxon>
        <taxon>Pectinidae</taxon>
        <taxon>Mizuhopecten</taxon>
    </lineage>
</organism>
<evidence type="ECO:0000259" key="2">
    <source>
        <dbReference type="PROSITE" id="PS50209"/>
    </source>
</evidence>
<proteinExistence type="predicted"/>
<protein>
    <recommendedName>
        <fullName evidence="2">CARD domain-containing protein</fullName>
    </recommendedName>
</protein>
<dbReference type="SUPFAM" id="SSF47986">
    <property type="entry name" value="DEATH domain"/>
    <property type="match status" value="1"/>
</dbReference>
<reference evidence="3 4" key="1">
    <citation type="journal article" date="2017" name="Nat. Ecol. Evol.">
        <title>Scallop genome provides insights into evolution of bilaterian karyotype and development.</title>
        <authorList>
            <person name="Wang S."/>
            <person name="Zhang J."/>
            <person name="Jiao W."/>
            <person name="Li J."/>
            <person name="Xun X."/>
            <person name="Sun Y."/>
            <person name="Guo X."/>
            <person name="Huan P."/>
            <person name="Dong B."/>
            <person name="Zhang L."/>
            <person name="Hu X."/>
            <person name="Sun X."/>
            <person name="Wang J."/>
            <person name="Zhao C."/>
            <person name="Wang Y."/>
            <person name="Wang D."/>
            <person name="Huang X."/>
            <person name="Wang R."/>
            <person name="Lv J."/>
            <person name="Li Y."/>
            <person name="Zhang Z."/>
            <person name="Liu B."/>
            <person name="Lu W."/>
            <person name="Hui Y."/>
            <person name="Liang J."/>
            <person name="Zhou Z."/>
            <person name="Hou R."/>
            <person name="Li X."/>
            <person name="Liu Y."/>
            <person name="Li H."/>
            <person name="Ning X."/>
            <person name="Lin Y."/>
            <person name="Zhao L."/>
            <person name="Xing Q."/>
            <person name="Dou J."/>
            <person name="Li Y."/>
            <person name="Mao J."/>
            <person name="Guo H."/>
            <person name="Dou H."/>
            <person name="Li T."/>
            <person name="Mu C."/>
            <person name="Jiang W."/>
            <person name="Fu Q."/>
            <person name="Fu X."/>
            <person name="Miao Y."/>
            <person name="Liu J."/>
            <person name="Yu Q."/>
            <person name="Li R."/>
            <person name="Liao H."/>
            <person name="Li X."/>
            <person name="Kong Y."/>
            <person name="Jiang Z."/>
            <person name="Chourrout D."/>
            <person name="Li R."/>
            <person name="Bao Z."/>
        </authorList>
    </citation>
    <scope>NUCLEOTIDE SEQUENCE [LARGE SCALE GENOMIC DNA]</scope>
    <source>
        <strain evidence="3 4">PY_sf001</strain>
    </source>
</reference>
<comment type="caution">
    <text evidence="3">The sequence shown here is derived from an EMBL/GenBank/DDBJ whole genome shotgun (WGS) entry which is preliminary data.</text>
</comment>
<accession>A0A210PM72</accession>
<evidence type="ECO:0000256" key="1">
    <source>
        <dbReference type="SAM" id="MobiDB-lite"/>
    </source>
</evidence>
<dbReference type="OrthoDB" id="6109927at2759"/>
<dbReference type="Proteomes" id="UP000242188">
    <property type="component" value="Unassembled WGS sequence"/>
</dbReference>
<evidence type="ECO:0000313" key="4">
    <source>
        <dbReference type="Proteomes" id="UP000242188"/>
    </source>
</evidence>
<gene>
    <name evidence="3" type="ORF">KP79_PYT25292</name>
</gene>
<dbReference type="EMBL" id="NEDP02005587">
    <property type="protein sequence ID" value="OWF37564.1"/>
    <property type="molecule type" value="Genomic_DNA"/>
</dbReference>
<dbReference type="CDD" id="cd01671">
    <property type="entry name" value="CARD"/>
    <property type="match status" value="1"/>
</dbReference>
<feature type="compositionally biased region" description="Polar residues" evidence="1">
    <location>
        <begin position="74"/>
        <end position="86"/>
    </location>
</feature>
<evidence type="ECO:0000313" key="3">
    <source>
        <dbReference type="EMBL" id="OWF37564.1"/>
    </source>
</evidence>
<dbReference type="GO" id="GO:0042981">
    <property type="term" value="P:regulation of apoptotic process"/>
    <property type="evidence" value="ECO:0007669"/>
    <property type="project" value="InterPro"/>
</dbReference>
<feature type="domain" description="CARD" evidence="2">
    <location>
        <begin position="1"/>
        <end position="66"/>
    </location>
</feature>
<keyword evidence="4" id="KW-1185">Reference proteome</keyword>
<dbReference type="InterPro" id="IPR011029">
    <property type="entry name" value="DEATH-like_dom_sf"/>
</dbReference>